<dbReference type="Proteomes" id="UP000271974">
    <property type="component" value="Unassembled WGS sequence"/>
</dbReference>
<accession>A0A433SQ43</accession>
<feature type="region of interest" description="Disordered" evidence="1">
    <location>
        <begin position="108"/>
        <end position="165"/>
    </location>
</feature>
<evidence type="ECO:0000313" key="4">
    <source>
        <dbReference type="Proteomes" id="UP000271974"/>
    </source>
</evidence>
<gene>
    <name evidence="3" type="ORF">EGW08_020860</name>
</gene>
<comment type="caution">
    <text evidence="3">The sequence shown here is derived from an EMBL/GenBank/DDBJ whole genome shotgun (WGS) entry which is preliminary data.</text>
</comment>
<protein>
    <submittedName>
        <fullName evidence="3">Uncharacterized protein</fullName>
    </submittedName>
</protein>
<feature type="transmembrane region" description="Helical" evidence="2">
    <location>
        <begin position="26"/>
        <end position="48"/>
    </location>
</feature>
<keyword evidence="4" id="KW-1185">Reference proteome</keyword>
<organism evidence="3 4">
    <name type="scientific">Elysia chlorotica</name>
    <name type="common">Eastern emerald elysia</name>
    <name type="synonym">Sea slug</name>
    <dbReference type="NCBI Taxonomy" id="188477"/>
    <lineage>
        <taxon>Eukaryota</taxon>
        <taxon>Metazoa</taxon>
        <taxon>Spiralia</taxon>
        <taxon>Lophotrochozoa</taxon>
        <taxon>Mollusca</taxon>
        <taxon>Gastropoda</taxon>
        <taxon>Heterobranchia</taxon>
        <taxon>Euthyneura</taxon>
        <taxon>Panpulmonata</taxon>
        <taxon>Sacoglossa</taxon>
        <taxon>Placobranchoidea</taxon>
        <taxon>Plakobranchidae</taxon>
        <taxon>Elysia</taxon>
    </lineage>
</organism>
<keyword evidence="2" id="KW-1133">Transmembrane helix</keyword>
<reference evidence="3 4" key="1">
    <citation type="submission" date="2019-01" db="EMBL/GenBank/DDBJ databases">
        <title>A draft genome assembly of the solar-powered sea slug Elysia chlorotica.</title>
        <authorList>
            <person name="Cai H."/>
            <person name="Li Q."/>
            <person name="Fang X."/>
            <person name="Li J."/>
            <person name="Curtis N.E."/>
            <person name="Altenburger A."/>
            <person name="Shibata T."/>
            <person name="Feng M."/>
            <person name="Maeda T."/>
            <person name="Schwartz J.A."/>
            <person name="Shigenobu S."/>
            <person name="Lundholm N."/>
            <person name="Nishiyama T."/>
            <person name="Yang H."/>
            <person name="Hasebe M."/>
            <person name="Li S."/>
            <person name="Pierce S.K."/>
            <person name="Wang J."/>
        </authorList>
    </citation>
    <scope>NUCLEOTIDE SEQUENCE [LARGE SCALE GENOMIC DNA]</scope>
    <source>
        <strain evidence="3">EC2010</strain>
        <tissue evidence="3">Whole organism of an adult</tissue>
    </source>
</reference>
<dbReference type="OrthoDB" id="6155902at2759"/>
<keyword evidence="2" id="KW-0472">Membrane</keyword>
<feature type="compositionally biased region" description="Basic and acidic residues" evidence="1">
    <location>
        <begin position="128"/>
        <end position="165"/>
    </location>
</feature>
<evidence type="ECO:0000256" key="2">
    <source>
        <dbReference type="SAM" id="Phobius"/>
    </source>
</evidence>
<name>A0A433SQ43_ELYCH</name>
<dbReference type="AlphaFoldDB" id="A0A433SQ43"/>
<evidence type="ECO:0000256" key="1">
    <source>
        <dbReference type="SAM" id="MobiDB-lite"/>
    </source>
</evidence>
<keyword evidence="2" id="KW-0812">Transmembrane</keyword>
<evidence type="ECO:0000313" key="3">
    <source>
        <dbReference type="EMBL" id="RUS71377.1"/>
    </source>
</evidence>
<feature type="compositionally biased region" description="Low complexity" evidence="1">
    <location>
        <begin position="116"/>
        <end position="127"/>
    </location>
</feature>
<sequence length="165" mass="18309">MSSDVSSPAPETKDEDMLPYLGFRGIFWLTLGSLLIPIYLIACILSIIKAYSDRKIIKTRILARQMCQNPPIPLSPVDIIAREVRENRWHKRTSSLALVKIRSLLRANPPPNSGASTKSNVTNSNSVGREKGLDPGDHEAPREDVKKNREAGDESGAGDRSRFEI</sequence>
<proteinExistence type="predicted"/>
<dbReference type="EMBL" id="RQTK01001224">
    <property type="protein sequence ID" value="RUS71377.1"/>
    <property type="molecule type" value="Genomic_DNA"/>
</dbReference>